<evidence type="ECO:0000313" key="1">
    <source>
        <dbReference type="EMBL" id="AJZ75161.1"/>
    </source>
</evidence>
<dbReference type="InterPro" id="IPR009409">
    <property type="entry name" value="DUF1059"/>
</dbReference>
<evidence type="ECO:0000313" key="2">
    <source>
        <dbReference type="Proteomes" id="UP000266745"/>
    </source>
</evidence>
<name>A0A3G1B0J6_9ARCH</name>
<dbReference type="Proteomes" id="UP000266745">
    <property type="component" value="Chromosome"/>
</dbReference>
<dbReference type="KEGG" id="tah:SU86_000770"/>
<sequence>MTIKLRCSDYGFECDFVLDGRKSMSLLKQFKEHVDSEHGIDYSMEAIIQMVVNKGHARETIRNE</sequence>
<proteinExistence type="predicted"/>
<dbReference type="EMBL" id="CP011097">
    <property type="protein sequence ID" value="AJZ75161.1"/>
    <property type="molecule type" value="Genomic_DNA"/>
</dbReference>
<dbReference type="AlphaFoldDB" id="A0A3G1B0J6"/>
<accession>A0A3G1B0J6</accession>
<evidence type="ECO:0008006" key="3">
    <source>
        <dbReference type="Google" id="ProtNLM"/>
    </source>
</evidence>
<dbReference type="RefSeq" id="WP_048187613.1">
    <property type="nucleotide sequence ID" value="NZ_CP011097.1"/>
</dbReference>
<protein>
    <recommendedName>
        <fullName evidence="3">Small metal-binding protein</fullName>
    </recommendedName>
</protein>
<dbReference type="STRING" id="1603555.SU86_000770"/>
<gene>
    <name evidence="1" type="ORF">SU86_000770</name>
</gene>
<dbReference type="OrthoDB" id="9023at2157"/>
<reference evidence="1 2" key="1">
    <citation type="journal article" date="2016" name="Sci. Rep.">
        <title>A novel ammonia-oxidizing archaeon from wastewater treatment plant: Its enrichment, physiological and genomic characteristics.</title>
        <authorList>
            <person name="Li Y."/>
            <person name="Ding K."/>
            <person name="Wen X."/>
            <person name="Zhang B."/>
            <person name="Shen B."/>
            <person name="Yang Y."/>
        </authorList>
    </citation>
    <scope>NUCLEOTIDE SEQUENCE [LARGE SCALE GENOMIC DNA]</scope>
    <source>
        <strain evidence="1 2">SAT1</strain>
    </source>
</reference>
<keyword evidence="2" id="KW-1185">Reference proteome</keyword>
<dbReference type="Pfam" id="PF06348">
    <property type="entry name" value="DUF1059"/>
    <property type="match status" value="1"/>
</dbReference>
<dbReference type="GeneID" id="24874910"/>
<organism evidence="1 2">
    <name type="scientific">Candidatus Nitrosotenuis cloacae</name>
    <dbReference type="NCBI Taxonomy" id="1603555"/>
    <lineage>
        <taxon>Archaea</taxon>
        <taxon>Nitrososphaerota</taxon>
        <taxon>Candidatus Nitrosotenuis</taxon>
    </lineage>
</organism>